<keyword evidence="8 14" id="KW-1015">Disulfide bond</keyword>
<evidence type="ECO:0000256" key="13">
    <source>
        <dbReference type="PIRSR" id="PIRSR601621-3"/>
    </source>
</evidence>
<dbReference type="EMBL" id="KV722396">
    <property type="protein sequence ID" value="OCH90881.1"/>
    <property type="molecule type" value="Genomic_DNA"/>
</dbReference>
<feature type="binding site" evidence="12">
    <location>
        <position position="86"/>
    </location>
    <ligand>
        <name>Ca(2+)</name>
        <dbReference type="ChEBI" id="CHEBI:29108"/>
        <label>1</label>
    </ligand>
</feature>
<dbReference type="GO" id="GO:0000302">
    <property type="term" value="P:response to reactive oxygen species"/>
    <property type="evidence" value="ECO:0007669"/>
    <property type="project" value="TreeGrafter"/>
</dbReference>
<dbReference type="Pfam" id="PF11895">
    <property type="entry name" value="Peroxidase_ext"/>
    <property type="match status" value="1"/>
</dbReference>
<keyword evidence="12 15" id="KW-0106">Calcium</keyword>
<feature type="site" description="Transition state stabilizer" evidence="13">
    <location>
        <position position="66"/>
    </location>
</feature>
<accession>A0A8E2DLB8</accession>
<feature type="binding site" evidence="12">
    <location>
        <position position="90"/>
    </location>
    <ligand>
        <name>Ca(2+)</name>
        <dbReference type="ChEBI" id="CHEBI:29108"/>
        <label>1</label>
    </ligand>
</feature>
<keyword evidence="7 12" id="KW-0408">Iron</keyword>
<feature type="disulfide bond" evidence="14">
    <location>
        <begin position="281"/>
        <end position="347"/>
    </location>
</feature>
<dbReference type="PROSITE" id="PS00435">
    <property type="entry name" value="PEROXIDASE_1"/>
    <property type="match status" value="1"/>
</dbReference>
<name>A0A8E2DLB8_9APHY</name>
<feature type="signal peptide" evidence="15">
    <location>
        <begin position="1"/>
        <end position="18"/>
    </location>
</feature>
<evidence type="ECO:0000256" key="8">
    <source>
        <dbReference type="ARBA" id="ARBA00023157"/>
    </source>
</evidence>
<evidence type="ECO:0000256" key="5">
    <source>
        <dbReference type="ARBA" id="ARBA00022729"/>
    </source>
</evidence>
<feature type="binding site" evidence="12">
    <location>
        <position position="217"/>
    </location>
    <ligand>
        <name>Ca(2+)</name>
        <dbReference type="ChEBI" id="CHEBI:29108"/>
        <label>2</label>
    </ligand>
</feature>
<evidence type="ECO:0000256" key="11">
    <source>
        <dbReference type="PIRSR" id="PIRSR601621-1"/>
    </source>
</evidence>
<comment type="cofactor">
    <cofactor evidence="12">
        <name>heme b</name>
        <dbReference type="ChEBI" id="CHEBI:60344"/>
    </cofactor>
    <text evidence="12">Binds 1 heme b (iron(II)-protoporphyrin IX) group per subunit.</text>
</comment>
<dbReference type="PANTHER" id="PTHR31356">
    <property type="entry name" value="THYLAKOID LUMENAL 29 KDA PROTEIN, CHLOROPLASTIC-RELATED"/>
    <property type="match status" value="1"/>
</dbReference>
<comment type="similarity">
    <text evidence="1 15">Belongs to the peroxidase family. Ligninase subfamily.</text>
</comment>
<feature type="binding site" evidence="12">
    <location>
        <position position="71"/>
    </location>
    <ligand>
        <name>Ca(2+)</name>
        <dbReference type="ChEBI" id="CHEBI:29108"/>
        <label>1</label>
    </ligand>
</feature>
<keyword evidence="4 12" id="KW-0479">Metal-binding</keyword>
<dbReference type="GO" id="GO:0020037">
    <property type="term" value="F:heme binding"/>
    <property type="evidence" value="ECO:0007669"/>
    <property type="project" value="UniProtKB-UniRule"/>
</dbReference>
<dbReference type="GO" id="GO:0004601">
    <property type="term" value="F:peroxidase activity"/>
    <property type="evidence" value="ECO:0007669"/>
    <property type="project" value="UniProtKB-KW"/>
</dbReference>
<feature type="binding site" evidence="12">
    <location>
        <position position="88"/>
    </location>
    <ligand>
        <name>Ca(2+)</name>
        <dbReference type="ChEBI" id="CHEBI:29108"/>
        <label>1</label>
    </ligand>
</feature>
<dbReference type="Gene3D" id="1.10.420.10">
    <property type="entry name" value="Peroxidase, domain 2"/>
    <property type="match status" value="1"/>
</dbReference>
<evidence type="ECO:0000313" key="17">
    <source>
        <dbReference type="EMBL" id="OCH90881.1"/>
    </source>
</evidence>
<keyword evidence="3 12" id="KW-0349">Heme</keyword>
<feature type="binding site" description="axial binding residue" evidence="12">
    <location>
        <position position="197"/>
    </location>
    <ligand>
        <name>heme b</name>
        <dbReference type="ChEBI" id="CHEBI:60344"/>
    </ligand>
    <ligandPart>
        <name>Fe</name>
        <dbReference type="ChEBI" id="CHEBI:18248"/>
    </ligandPart>
</feature>
<dbReference type="InterPro" id="IPR001621">
    <property type="entry name" value="Ligninase"/>
</dbReference>
<dbReference type="EC" id="1.11.1.-" evidence="15"/>
<feature type="chain" id="PRO_5034250455" description="Peroxidase" evidence="15">
    <location>
        <begin position="19"/>
        <end position="390"/>
    </location>
</feature>
<feature type="domain" description="Plant heme peroxidase family profile" evidence="16">
    <location>
        <begin position="61"/>
        <end position="321"/>
    </location>
</feature>
<dbReference type="InterPro" id="IPR010255">
    <property type="entry name" value="Haem_peroxidase_sf"/>
</dbReference>
<dbReference type="AlphaFoldDB" id="A0A8E2DLB8"/>
<evidence type="ECO:0000256" key="9">
    <source>
        <dbReference type="ARBA" id="ARBA00023180"/>
    </source>
</evidence>
<organism evidence="17 18">
    <name type="scientific">Obba rivulosa</name>
    <dbReference type="NCBI Taxonomy" id="1052685"/>
    <lineage>
        <taxon>Eukaryota</taxon>
        <taxon>Fungi</taxon>
        <taxon>Dikarya</taxon>
        <taxon>Basidiomycota</taxon>
        <taxon>Agaricomycotina</taxon>
        <taxon>Agaricomycetes</taxon>
        <taxon>Polyporales</taxon>
        <taxon>Gelatoporiaceae</taxon>
        <taxon>Obba</taxon>
    </lineage>
</organism>
<dbReference type="OrthoDB" id="2113341at2759"/>
<dbReference type="PROSITE" id="PS00436">
    <property type="entry name" value="PEROXIDASE_2"/>
    <property type="match status" value="1"/>
</dbReference>
<dbReference type="InterPro" id="IPR019793">
    <property type="entry name" value="Peroxidases_heam-ligand_BS"/>
</dbReference>
<evidence type="ECO:0000256" key="7">
    <source>
        <dbReference type="ARBA" id="ARBA00023004"/>
    </source>
</evidence>
<evidence type="ECO:0000256" key="10">
    <source>
        <dbReference type="ARBA" id="ARBA00023185"/>
    </source>
</evidence>
<dbReference type="SUPFAM" id="SSF48113">
    <property type="entry name" value="Heme-dependent peroxidases"/>
    <property type="match status" value="1"/>
</dbReference>
<dbReference type="InterPro" id="IPR044831">
    <property type="entry name" value="Ccp1-like"/>
</dbReference>
<comment type="cofactor">
    <cofactor evidence="12 15">
        <name>Ca(2+)</name>
        <dbReference type="ChEBI" id="CHEBI:29108"/>
    </cofactor>
    <text evidence="12 15">Binds 2 calcium ions per subunit.</text>
</comment>
<keyword evidence="2 15" id="KW-0575">Peroxidase</keyword>
<feature type="disulfide bond" evidence="14">
    <location>
        <begin position="38"/>
        <end position="317"/>
    </location>
</feature>
<dbReference type="Pfam" id="PF00141">
    <property type="entry name" value="peroxidase"/>
    <property type="match status" value="1"/>
</dbReference>
<sequence>MAFAALLALASLATAATAAPAASNATCSDGTVVPSDVCCDFIPLAQDLQNLVLQNDCGEDAHEIIRLTFHDAIAISRSLGPSAGGGADGSMLIFPLVEPEFHASNGIDDSVNNLIPFLSSHPTISAGDLVQFAGAVALSNCPGAPQAQFLAGRPNATAPAIDGLIPEPQDNVTSILARFEDAGGFTPFEVVSLLASHTIARADKVDMSLDAAPFDTTPFTFDTQFFLETLLAGVGFPGTDDNVGEVASPLPFGDTSSGGNDTGMLRLQSDFVLARDERTACFWQGFVNEQEFMAQSFKNAFAKLAVLGHNPDDLVDCSAVVPVPKPAVDKPATFPATTGPQDLQLTCTTEKFPTLTVDPGATETLIPHCSDGGEDCPSVQFAGPATDAPS</sequence>
<feature type="binding site" evidence="12">
    <location>
        <position position="198"/>
    </location>
    <ligand>
        <name>Ca(2+)</name>
        <dbReference type="ChEBI" id="CHEBI:29108"/>
        <label>2</label>
    </ligand>
</feature>
<proteinExistence type="inferred from homology"/>
<gene>
    <name evidence="17" type="ORF">OBBRIDRAFT_729972</name>
</gene>
<evidence type="ECO:0000256" key="2">
    <source>
        <dbReference type="ARBA" id="ARBA00022559"/>
    </source>
</evidence>
<feature type="binding site" evidence="12">
    <location>
        <position position="222"/>
    </location>
    <ligand>
        <name>Ca(2+)</name>
        <dbReference type="ChEBI" id="CHEBI:29108"/>
        <label>2</label>
    </ligand>
</feature>
<evidence type="ECO:0000259" key="16">
    <source>
        <dbReference type="PROSITE" id="PS50873"/>
    </source>
</evidence>
<reference evidence="17 18" key="1">
    <citation type="submission" date="2016-07" db="EMBL/GenBank/DDBJ databases">
        <title>Draft genome of the white-rot fungus Obba rivulosa 3A-2.</title>
        <authorList>
            <consortium name="DOE Joint Genome Institute"/>
            <person name="Miettinen O."/>
            <person name="Riley R."/>
            <person name="Acob R."/>
            <person name="Barry K."/>
            <person name="Cullen D."/>
            <person name="De Vries R."/>
            <person name="Hainaut M."/>
            <person name="Hatakka A."/>
            <person name="Henrissat B."/>
            <person name="Hilden K."/>
            <person name="Kuo R."/>
            <person name="Labutti K."/>
            <person name="Lipzen A."/>
            <person name="Makela M.R."/>
            <person name="Sandor L."/>
            <person name="Spatafora J.W."/>
            <person name="Grigoriev I.V."/>
            <person name="Hibbett D.S."/>
        </authorList>
    </citation>
    <scope>NUCLEOTIDE SEQUENCE [LARGE SCALE GENOMIC DNA]</scope>
    <source>
        <strain evidence="17 18">3A-2</strain>
    </source>
</reference>
<feature type="binding site" evidence="12">
    <location>
        <position position="215"/>
    </location>
    <ligand>
        <name>Ca(2+)</name>
        <dbReference type="ChEBI" id="CHEBI:29108"/>
        <label>2</label>
    </ligand>
</feature>
<dbReference type="GO" id="GO:0034599">
    <property type="term" value="P:cellular response to oxidative stress"/>
    <property type="evidence" value="ECO:0007669"/>
    <property type="project" value="InterPro"/>
</dbReference>
<dbReference type="PROSITE" id="PS50873">
    <property type="entry name" value="PEROXIDASE_4"/>
    <property type="match status" value="1"/>
</dbReference>
<feature type="disulfide bond" evidence="14">
    <location>
        <begin position="27"/>
        <end position="39"/>
    </location>
</feature>
<evidence type="ECO:0000256" key="14">
    <source>
        <dbReference type="PIRSR" id="PIRSR601621-4"/>
    </source>
</evidence>
<keyword evidence="18" id="KW-1185">Reference proteome</keyword>
<evidence type="ECO:0000256" key="4">
    <source>
        <dbReference type="ARBA" id="ARBA00022723"/>
    </source>
</evidence>
<protein>
    <recommendedName>
        <fullName evidence="15">Peroxidase</fullName>
        <ecNumber evidence="15">1.11.1.-</ecNumber>
    </recommendedName>
</protein>
<dbReference type="CDD" id="cd00692">
    <property type="entry name" value="ligninase"/>
    <property type="match status" value="1"/>
</dbReference>
<dbReference type="InterPro" id="IPR019794">
    <property type="entry name" value="Peroxidases_AS"/>
</dbReference>
<keyword evidence="10" id="KW-0439">Lignin degradation</keyword>
<dbReference type="Gene3D" id="1.10.520.10">
    <property type="match status" value="1"/>
</dbReference>
<feature type="active site" description="Proton acceptor" evidence="11">
    <location>
        <position position="70"/>
    </location>
</feature>
<dbReference type="PANTHER" id="PTHR31356:SF66">
    <property type="entry name" value="CATALASE-PEROXIDASE"/>
    <property type="match status" value="1"/>
</dbReference>
<dbReference type="GO" id="GO:0046872">
    <property type="term" value="F:metal ion binding"/>
    <property type="evidence" value="ECO:0007669"/>
    <property type="project" value="UniProtKB-UniRule"/>
</dbReference>
<dbReference type="PRINTS" id="PR00462">
    <property type="entry name" value="LIGNINASE"/>
</dbReference>
<dbReference type="Proteomes" id="UP000250043">
    <property type="component" value="Unassembled WGS sequence"/>
</dbReference>
<keyword evidence="9" id="KW-0325">Glycoprotein</keyword>
<evidence type="ECO:0000313" key="18">
    <source>
        <dbReference type="Proteomes" id="UP000250043"/>
    </source>
</evidence>
<dbReference type="PRINTS" id="PR00458">
    <property type="entry name" value="PEROXIDASE"/>
</dbReference>
<evidence type="ECO:0000256" key="6">
    <source>
        <dbReference type="ARBA" id="ARBA00023002"/>
    </source>
</evidence>
<keyword evidence="6 15" id="KW-0560">Oxidoreductase</keyword>
<dbReference type="GO" id="GO:0046274">
    <property type="term" value="P:lignin catabolic process"/>
    <property type="evidence" value="ECO:0007669"/>
    <property type="project" value="UniProtKB-KW"/>
</dbReference>
<dbReference type="InterPro" id="IPR024589">
    <property type="entry name" value="Ligninase_C"/>
</dbReference>
<evidence type="ECO:0000256" key="15">
    <source>
        <dbReference type="RuleBase" id="RU363051"/>
    </source>
</evidence>
<evidence type="ECO:0000256" key="1">
    <source>
        <dbReference type="ARBA" id="ARBA00006089"/>
    </source>
</evidence>
<keyword evidence="5 15" id="KW-0732">Signal</keyword>
<dbReference type="InterPro" id="IPR002016">
    <property type="entry name" value="Haem_peroxidase"/>
</dbReference>
<evidence type="ECO:0000256" key="12">
    <source>
        <dbReference type="PIRSR" id="PIRSR601621-2"/>
    </source>
</evidence>
<dbReference type="GO" id="GO:0042744">
    <property type="term" value="P:hydrogen peroxide catabolic process"/>
    <property type="evidence" value="ECO:0007669"/>
    <property type="project" value="TreeGrafter"/>
</dbReference>
<feature type="disulfide bond" evidence="14">
    <location>
        <begin position="57"/>
        <end position="141"/>
    </location>
</feature>
<evidence type="ECO:0000256" key="3">
    <source>
        <dbReference type="ARBA" id="ARBA00022617"/>
    </source>
</evidence>